<proteinExistence type="predicted"/>
<dbReference type="SUPFAM" id="SSF46894">
    <property type="entry name" value="C-terminal effector domain of the bipartite response regulators"/>
    <property type="match status" value="1"/>
</dbReference>
<dbReference type="PROSITE" id="PS50110">
    <property type="entry name" value="RESPONSE_REGULATORY"/>
    <property type="match status" value="1"/>
</dbReference>
<keyword evidence="1 5" id="KW-0597">Phosphoprotein</keyword>
<organism evidence="8 9">
    <name type="scientific">Tolypothrix tenuis PCC 7101</name>
    <dbReference type="NCBI Taxonomy" id="231146"/>
    <lineage>
        <taxon>Bacteria</taxon>
        <taxon>Bacillati</taxon>
        <taxon>Cyanobacteriota</taxon>
        <taxon>Cyanophyceae</taxon>
        <taxon>Nostocales</taxon>
        <taxon>Tolypothrichaceae</taxon>
        <taxon>Tolypothrix</taxon>
    </lineage>
</organism>
<keyword evidence="3" id="KW-0238">DNA-binding</keyword>
<reference evidence="8 9" key="1">
    <citation type="submission" date="2017-06" db="EMBL/GenBank/DDBJ databases">
        <title>Genome sequencing of cyanobaciteial culture collection at National Institute for Environmental Studies (NIES).</title>
        <authorList>
            <person name="Hirose Y."/>
            <person name="Shimura Y."/>
            <person name="Fujisawa T."/>
            <person name="Nakamura Y."/>
            <person name="Kawachi M."/>
        </authorList>
    </citation>
    <scope>NUCLEOTIDE SEQUENCE [LARGE SCALE GENOMIC DNA]</scope>
    <source>
        <strain evidence="8 9">NIES-37</strain>
    </source>
</reference>
<dbReference type="PROSITE" id="PS00622">
    <property type="entry name" value="HTH_LUXR_1"/>
    <property type="match status" value="1"/>
</dbReference>
<dbReference type="Gene3D" id="3.40.50.2300">
    <property type="match status" value="1"/>
</dbReference>
<keyword evidence="9" id="KW-1185">Reference proteome</keyword>
<evidence type="ECO:0000256" key="3">
    <source>
        <dbReference type="ARBA" id="ARBA00023125"/>
    </source>
</evidence>
<dbReference type="GO" id="GO:0000160">
    <property type="term" value="P:phosphorelay signal transduction system"/>
    <property type="evidence" value="ECO:0007669"/>
    <property type="project" value="InterPro"/>
</dbReference>
<dbReference type="InterPro" id="IPR058245">
    <property type="entry name" value="NreC/VraR/RcsB-like_REC"/>
</dbReference>
<evidence type="ECO:0000256" key="2">
    <source>
        <dbReference type="ARBA" id="ARBA00023015"/>
    </source>
</evidence>
<dbReference type="InterPro" id="IPR011006">
    <property type="entry name" value="CheY-like_superfamily"/>
</dbReference>
<dbReference type="SUPFAM" id="SSF52172">
    <property type="entry name" value="CheY-like"/>
    <property type="match status" value="1"/>
</dbReference>
<dbReference type="FunFam" id="1.10.10.10:FF:000153">
    <property type="entry name" value="LuxR family transcriptional regulator"/>
    <property type="match status" value="1"/>
</dbReference>
<dbReference type="CDD" id="cd17535">
    <property type="entry name" value="REC_NarL-like"/>
    <property type="match status" value="1"/>
</dbReference>
<dbReference type="AlphaFoldDB" id="A0A1Z4N2W5"/>
<dbReference type="SMART" id="SM00421">
    <property type="entry name" value="HTH_LUXR"/>
    <property type="match status" value="1"/>
</dbReference>
<dbReference type="GO" id="GO:0003677">
    <property type="term" value="F:DNA binding"/>
    <property type="evidence" value="ECO:0007669"/>
    <property type="project" value="UniProtKB-KW"/>
</dbReference>
<evidence type="ECO:0000259" key="6">
    <source>
        <dbReference type="PROSITE" id="PS50043"/>
    </source>
</evidence>
<dbReference type="Pfam" id="PF00072">
    <property type="entry name" value="Response_reg"/>
    <property type="match status" value="1"/>
</dbReference>
<dbReference type="PANTHER" id="PTHR43214">
    <property type="entry name" value="TWO-COMPONENT RESPONSE REGULATOR"/>
    <property type="match status" value="1"/>
</dbReference>
<evidence type="ECO:0000313" key="9">
    <source>
        <dbReference type="Proteomes" id="UP000218785"/>
    </source>
</evidence>
<name>A0A1Z4N2W5_9CYAN</name>
<dbReference type="SMART" id="SM00448">
    <property type="entry name" value="REC"/>
    <property type="match status" value="1"/>
</dbReference>
<accession>A0A1Z4N2W5</accession>
<dbReference type="KEGG" id="ttq:NIES37_40400"/>
<feature type="domain" description="HTH luxR-type" evidence="6">
    <location>
        <begin position="149"/>
        <end position="214"/>
    </location>
</feature>
<dbReference type="GO" id="GO:0006355">
    <property type="term" value="P:regulation of DNA-templated transcription"/>
    <property type="evidence" value="ECO:0007669"/>
    <property type="project" value="InterPro"/>
</dbReference>
<keyword evidence="4" id="KW-0804">Transcription</keyword>
<feature type="modified residue" description="4-aspartylphosphate" evidence="5">
    <location>
        <position position="54"/>
    </location>
</feature>
<dbReference type="InterPro" id="IPR001789">
    <property type="entry name" value="Sig_transdc_resp-reg_receiver"/>
</dbReference>
<keyword evidence="2" id="KW-0805">Transcription regulation</keyword>
<dbReference type="PROSITE" id="PS50043">
    <property type="entry name" value="HTH_LUXR_2"/>
    <property type="match status" value="1"/>
</dbReference>
<evidence type="ECO:0000256" key="5">
    <source>
        <dbReference type="PROSITE-ProRule" id="PRU00169"/>
    </source>
</evidence>
<protein>
    <submittedName>
        <fullName evidence="8">LuxR family two component transcriptional regulator</fullName>
    </submittedName>
</protein>
<dbReference type="InterPro" id="IPR016032">
    <property type="entry name" value="Sig_transdc_resp-reg_C-effctor"/>
</dbReference>
<dbReference type="Proteomes" id="UP000218785">
    <property type="component" value="Chromosome"/>
</dbReference>
<dbReference type="CDD" id="cd06170">
    <property type="entry name" value="LuxR_C_like"/>
    <property type="match status" value="1"/>
</dbReference>
<dbReference type="PANTHER" id="PTHR43214:SF43">
    <property type="entry name" value="TWO-COMPONENT RESPONSE REGULATOR"/>
    <property type="match status" value="1"/>
</dbReference>
<gene>
    <name evidence="8" type="ORF">NIES37_40400</name>
</gene>
<evidence type="ECO:0000259" key="7">
    <source>
        <dbReference type="PROSITE" id="PS50110"/>
    </source>
</evidence>
<dbReference type="EMBL" id="AP018248">
    <property type="protein sequence ID" value="BAZ00057.1"/>
    <property type="molecule type" value="Genomic_DNA"/>
</dbReference>
<sequence length="216" mass="23965">MIRLLLVEDQSLIRDGIKVMLNLEPDLEVVGTADNGETAIEQATVLQPDVILMDIQMPVMDGKAATRIISERFPAIKVLVLTTFDDDENIAEAMRAGAKGYLLKDMRSEELAQAIRFVYKGFTQMAPGLFEKMLGKAPASESVNQEKTPQQNLGGITNREQEVLQLIGMGATNREIAEKLYISEGTVKTHVTNLFNRLNVKNRSQLAIYANSILNK</sequence>
<dbReference type="Pfam" id="PF00196">
    <property type="entry name" value="GerE"/>
    <property type="match status" value="1"/>
</dbReference>
<dbReference type="InterPro" id="IPR039420">
    <property type="entry name" value="WalR-like"/>
</dbReference>
<dbReference type="InterPro" id="IPR000792">
    <property type="entry name" value="Tscrpt_reg_LuxR_C"/>
</dbReference>
<feature type="domain" description="Response regulatory" evidence="7">
    <location>
        <begin position="3"/>
        <end position="119"/>
    </location>
</feature>
<dbReference type="PRINTS" id="PR00038">
    <property type="entry name" value="HTHLUXR"/>
</dbReference>
<evidence type="ECO:0000313" key="8">
    <source>
        <dbReference type="EMBL" id="BAZ00057.1"/>
    </source>
</evidence>
<evidence type="ECO:0000256" key="4">
    <source>
        <dbReference type="ARBA" id="ARBA00023163"/>
    </source>
</evidence>
<evidence type="ECO:0000256" key="1">
    <source>
        <dbReference type="ARBA" id="ARBA00022553"/>
    </source>
</evidence>
<dbReference type="RefSeq" id="WP_096578657.1">
    <property type="nucleotide sequence ID" value="NZ_CAWNJS010000001.1"/>
</dbReference>